<dbReference type="AlphaFoldDB" id="A0AAE8SIC5"/>
<keyword evidence="2" id="KW-0040">ANK repeat</keyword>
<dbReference type="Gene3D" id="3.40.50.300">
    <property type="entry name" value="P-loop containing nucleotide triphosphate hydrolases"/>
    <property type="match status" value="1"/>
</dbReference>
<feature type="repeat" description="ANK" evidence="2">
    <location>
        <begin position="1071"/>
        <end position="1103"/>
    </location>
</feature>
<proteinExistence type="predicted"/>
<dbReference type="InterPro" id="IPR029058">
    <property type="entry name" value="AB_hydrolase_fold"/>
</dbReference>
<dbReference type="Gene3D" id="3.40.50.1820">
    <property type="entry name" value="alpha/beta hydrolase"/>
    <property type="match status" value="1"/>
</dbReference>
<reference evidence="4" key="1">
    <citation type="submission" date="2018-03" db="EMBL/GenBank/DDBJ databases">
        <authorList>
            <person name="Guldener U."/>
        </authorList>
    </citation>
    <scope>NUCLEOTIDE SEQUENCE</scope>
</reference>
<dbReference type="Proteomes" id="UP001187734">
    <property type="component" value="Unassembled WGS sequence"/>
</dbReference>
<dbReference type="InterPro" id="IPR027417">
    <property type="entry name" value="P-loop_NTPase"/>
</dbReference>
<comment type="caution">
    <text evidence="4">The sequence shown here is derived from an EMBL/GenBank/DDBJ whole genome shotgun (WGS) entry which is preliminary data.</text>
</comment>
<keyword evidence="1" id="KW-0677">Repeat</keyword>
<protein>
    <recommendedName>
        <fullName evidence="3">Nephrocystin 3-like N-terminal domain-containing protein</fullName>
    </recommendedName>
</protein>
<dbReference type="InterPro" id="IPR002110">
    <property type="entry name" value="Ankyrin_rpt"/>
</dbReference>
<evidence type="ECO:0000313" key="4">
    <source>
        <dbReference type="EMBL" id="SPJ78338.1"/>
    </source>
</evidence>
<dbReference type="PROSITE" id="PS50297">
    <property type="entry name" value="ANK_REP_REGION"/>
    <property type="match status" value="2"/>
</dbReference>
<feature type="repeat" description="ANK" evidence="2">
    <location>
        <begin position="932"/>
        <end position="965"/>
    </location>
</feature>
<dbReference type="Pfam" id="PF24883">
    <property type="entry name" value="NPHP3_N"/>
    <property type="match status" value="1"/>
</dbReference>
<organism evidence="4 5">
    <name type="scientific">Fusarium torulosum</name>
    <dbReference type="NCBI Taxonomy" id="33205"/>
    <lineage>
        <taxon>Eukaryota</taxon>
        <taxon>Fungi</taxon>
        <taxon>Dikarya</taxon>
        <taxon>Ascomycota</taxon>
        <taxon>Pezizomycotina</taxon>
        <taxon>Sordariomycetes</taxon>
        <taxon>Hypocreomycetidae</taxon>
        <taxon>Hypocreales</taxon>
        <taxon>Nectriaceae</taxon>
        <taxon>Fusarium</taxon>
    </lineage>
</organism>
<dbReference type="Pfam" id="PF12796">
    <property type="entry name" value="Ank_2"/>
    <property type="match status" value="2"/>
</dbReference>
<dbReference type="SMART" id="SM00248">
    <property type="entry name" value="ANK"/>
    <property type="match status" value="9"/>
</dbReference>
<dbReference type="SUPFAM" id="SSF53474">
    <property type="entry name" value="alpha/beta-Hydrolases"/>
    <property type="match status" value="1"/>
</dbReference>
<dbReference type="SUPFAM" id="SSF48403">
    <property type="entry name" value="Ankyrin repeat"/>
    <property type="match status" value="1"/>
</dbReference>
<dbReference type="InterPro" id="IPR056884">
    <property type="entry name" value="NPHP3-like_N"/>
</dbReference>
<dbReference type="Gene3D" id="1.25.40.20">
    <property type="entry name" value="Ankyrin repeat-containing domain"/>
    <property type="match status" value="2"/>
</dbReference>
<name>A0AAE8SIC5_9HYPO</name>
<dbReference type="PANTHER" id="PTHR10039:SF14">
    <property type="entry name" value="NACHT DOMAIN-CONTAINING PROTEIN"/>
    <property type="match status" value="1"/>
</dbReference>
<accession>A0AAE8SIC5</accession>
<dbReference type="PANTHER" id="PTHR10039">
    <property type="entry name" value="AMELOGENIN"/>
    <property type="match status" value="1"/>
</dbReference>
<sequence length="1267" mass="142580">MDQFNNANEVSERHGLFLLHPQPSEIYNADHYLIDIVAIHGLGGHPFKTWTEKEGRHLWLRDSLPGHIPQARILTFGYDSTVVFGKSRSQIHDYAIDLANRLESFRQHPQERDRPLIFICHSLGGVVFKEFLVQVTLNKDSFGHVAKSVSGVVFLGCPHRGSRVASHARLLSRIVNAATLGSGARSDLIKMLQVSSTELEAVSRHATYPLKSLIIISFYEQVPTGPSMVVEPFSAILGLPNERAMPVNTDHRGLAHVSPRKPQQYLPVWSSVKELVESCLTPVQADNRKLLEGLFCFDSKSAQMRPRQPQHGTCEWIFSHAKYLTWFHSNEPSMLLLTGSAGSGKSVLARCVAERIQSGGVDRASGSDYLAASYFCSYVEAALNSQEVVLRTLLHQLVQLNPRCGALVRNRLLKRTRTGEEVLDLDIRKMWETLREVLSMQTMSHVIVVIDAIEELGVTVAKAILGGLWNIADYLRRTQQDNHLRVFVSSRPNLTPSSKGISGLEILHLGDVDMKADIKLYLSSSINDLQAQNVSFNASITPDLREKIIAQISNAAASMFLAAVVTWEDFKRGLLWNQDVVVQKLERVVSGGSSMASFYDRLMEKIDPSMLDDALSIFAILSAAARPLSETEIGTILGICRSRRYITRSTDFEPFSNLNTIMEDSFQDLIIVQDDNTVTFIHLSFKDYLISQERFKRVIQNGRQNITKACLVYLKLRDLLQSAVEKTKYDELATRYPFLPYATSHFHWHINQLPTDDPLWLLFADTAGKYSIYTLKSMWPVYRYFDGSPLEHILFSHSFPDSLALGLIRRFHEHGYDLDEKWRQSSSGATLRSCCLFANIQFRKEAALLLLELGANPNLPENSDRTNIGHALERGAWNLYEALLSHPMTDLSARNARGETLLHHQMQFGTLDRIAELLDLIDEVDLNPQDCEGRTPLHVATMLEKEGAVRMLLARPGIRLNLVDNMGRTPLALATYWGRNKMALTLIEHAGAFPLAKEGHLSALVLAAKRDDKDMCNKLLVACQYQNLRFHHDMSGKGLLHHAAMNNWNDVIETCLRRGGRTIDIDQIDHSGRSALHYASSLGNIASCQALIDGGASLTLQDRLGRTAAQAAADAGFKDALLLLLKSGRVDPNQKDSERRNLVHWAATIDCVDVMELISQMPGVKLDQKDCHGKTPIDIAFICQCKYVGLFLASKVPHLNIYSWDLVYRAPLLSWESRYREEEVYTIPEDDLLIRNAQRQQAAHEEHRELQKQYPPELWALRSLSIT</sequence>
<dbReference type="PROSITE" id="PS50088">
    <property type="entry name" value="ANK_REPEAT"/>
    <property type="match status" value="2"/>
</dbReference>
<keyword evidence="5" id="KW-1185">Reference proteome</keyword>
<evidence type="ECO:0000313" key="5">
    <source>
        <dbReference type="Proteomes" id="UP001187734"/>
    </source>
</evidence>
<evidence type="ECO:0000256" key="2">
    <source>
        <dbReference type="PROSITE-ProRule" id="PRU00023"/>
    </source>
</evidence>
<feature type="domain" description="Nephrocystin 3-like N-terminal" evidence="3">
    <location>
        <begin position="312"/>
        <end position="491"/>
    </location>
</feature>
<dbReference type="InterPro" id="IPR036770">
    <property type="entry name" value="Ankyrin_rpt-contain_sf"/>
</dbReference>
<gene>
    <name evidence="4" type="ORF">FTOL_06727</name>
</gene>
<dbReference type="SUPFAM" id="SSF52540">
    <property type="entry name" value="P-loop containing nucleoside triphosphate hydrolases"/>
    <property type="match status" value="1"/>
</dbReference>
<evidence type="ECO:0000259" key="3">
    <source>
        <dbReference type="Pfam" id="PF24883"/>
    </source>
</evidence>
<evidence type="ECO:0000256" key="1">
    <source>
        <dbReference type="ARBA" id="ARBA00022737"/>
    </source>
</evidence>
<dbReference type="EMBL" id="ONZP01000224">
    <property type="protein sequence ID" value="SPJ78338.1"/>
    <property type="molecule type" value="Genomic_DNA"/>
</dbReference>